<dbReference type="Pfam" id="PF00293">
    <property type="entry name" value="NUDIX"/>
    <property type="match status" value="1"/>
</dbReference>
<evidence type="ECO:0000313" key="6">
    <source>
        <dbReference type="EMBL" id="SMP16105.1"/>
    </source>
</evidence>
<evidence type="ECO:0000256" key="2">
    <source>
        <dbReference type="ARBA" id="ARBA00022723"/>
    </source>
</evidence>
<keyword evidence="7" id="KW-1185">Reference proteome</keyword>
<dbReference type="PANTHER" id="PTHR12629">
    <property type="entry name" value="DIPHOSPHOINOSITOL POLYPHOSPHATE PHOSPHOHYDROLASE"/>
    <property type="match status" value="1"/>
</dbReference>
<feature type="domain" description="Nudix hydrolase" evidence="5">
    <location>
        <begin position="25"/>
        <end position="157"/>
    </location>
</feature>
<name>A0ABY1NS09_9HYPH</name>
<keyword evidence="3" id="KW-0378">Hydrolase</keyword>
<sequence length="161" mass="17902">MAMASAIKAFDASWLREFAGLFIKPARLQIAALCFRPGEDEPEVLLVSSRDTGRWILPKGWPEKGQPAFETALTEAREEAGVLGTATPKALGSFRSFKGLSSGLRLRTNVLVFKVRFDEQLQEFKEAGQRKCVWLPLSQAAAMADEPALGRFLLRYRSDLI</sequence>
<proteinExistence type="predicted"/>
<dbReference type="PANTHER" id="PTHR12629:SF0">
    <property type="entry name" value="DIPHOSPHOINOSITOL-POLYPHOSPHATE DIPHOSPHATASE"/>
    <property type="match status" value="1"/>
</dbReference>
<evidence type="ECO:0000259" key="5">
    <source>
        <dbReference type="PROSITE" id="PS51462"/>
    </source>
</evidence>
<dbReference type="InterPro" id="IPR015797">
    <property type="entry name" value="NUDIX_hydrolase-like_dom_sf"/>
</dbReference>
<dbReference type="Gene3D" id="3.90.79.10">
    <property type="entry name" value="Nucleoside Triphosphate Pyrophosphohydrolase"/>
    <property type="match status" value="1"/>
</dbReference>
<dbReference type="EMBL" id="FXTT01000002">
    <property type="protein sequence ID" value="SMP16105.1"/>
    <property type="molecule type" value="Genomic_DNA"/>
</dbReference>
<comment type="cofactor">
    <cofactor evidence="1">
        <name>Mg(2+)</name>
        <dbReference type="ChEBI" id="CHEBI:18420"/>
    </cofactor>
</comment>
<keyword evidence="2" id="KW-0479">Metal-binding</keyword>
<dbReference type="RefSeq" id="WP_283404442.1">
    <property type="nucleotide sequence ID" value="NZ_BAAAEA010000003.1"/>
</dbReference>
<dbReference type="Proteomes" id="UP001157914">
    <property type="component" value="Unassembled WGS sequence"/>
</dbReference>
<evidence type="ECO:0000313" key="7">
    <source>
        <dbReference type="Proteomes" id="UP001157914"/>
    </source>
</evidence>
<dbReference type="SUPFAM" id="SSF55811">
    <property type="entry name" value="Nudix"/>
    <property type="match status" value="1"/>
</dbReference>
<dbReference type="PROSITE" id="PS51462">
    <property type="entry name" value="NUDIX"/>
    <property type="match status" value="1"/>
</dbReference>
<evidence type="ECO:0000256" key="4">
    <source>
        <dbReference type="ARBA" id="ARBA00022842"/>
    </source>
</evidence>
<evidence type="ECO:0000256" key="3">
    <source>
        <dbReference type="ARBA" id="ARBA00022801"/>
    </source>
</evidence>
<dbReference type="CDD" id="cd04666">
    <property type="entry name" value="NUDIX_DIPP2_like_Nudt4"/>
    <property type="match status" value="1"/>
</dbReference>
<comment type="caution">
    <text evidence="6">The sequence shown here is derived from an EMBL/GenBank/DDBJ whole genome shotgun (WGS) entry which is preliminary data.</text>
</comment>
<gene>
    <name evidence="6" type="ORF">SAMN06265374_1662</name>
</gene>
<evidence type="ECO:0000256" key="1">
    <source>
        <dbReference type="ARBA" id="ARBA00001946"/>
    </source>
</evidence>
<protein>
    <submittedName>
        <fullName evidence="6">8-oxo-dGTP pyrophosphatase MutT, NUDIX family</fullName>
    </submittedName>
</protein>
<organism evidence="6 7">
    <name type="scientific">Roseibium denhamense</name>
    <dbReference type="NCBI Taxonomy" id="76305"/>
    <lineage>
        <taxon>Bacteria</taxon>
        <taxon>Pseudomonadati</taxon>
        <taxon>Pseudomonadota</taxon>
        <taxon>Alphaproteobacteria</taxon>
        <taxon>Hyphomicrobiales</taxon>
        <taxon>Stappiaceae</taxon>
        <taxon>Roseibium</taxon>
    </lineage>
</organism>
<keyword evidence="4" id="KW-0460">Magnesium</keyword>
<dbReference type="InterPro" id="IPR047198">
    <property type="entry name" value="DDP-like_NUDIX"/>
</dbReference>
<accession>A0ABY1NS09</accession>
<reference evidence="6 7" key="1">
    <citation type="submission" date="2017-05" db="EMBL/GenBank/DDBJ databases">
        <authorList>
            <person name="Varghese N."/>
            <person name="Submissions S."/>
        </authorList>
    </citation>
    <scope>NUCLEOTIDE SEQUENCE [LARGE SCALE GENOMIC DNA]</scope>
    <source>
        <strain evidence="6 7">DSM 15949</strain>
    </source>
</reference>
<dbReference type="InterPro" id="IPR000086">
    <property type="entry name" value="NUDIX_hydrolase_dom"/>
</dbReference>